<evidence type="ECO:0000313" key="5">
    <source>
        <dbReference type="Proteomes" id="UP000789396"/>
    </source>
</evidence>
<evidence type="ECO:0000256" key="3">
    <source>
        <dbReference type="SAM" id="MobiDB-lite"/>
    </source>
</evidence>
<protein>
    <submittedName>
        <fullName evidence="4">9699_t:CDS:1</fullName>
    </submittedName>
</protein>
<evidence type="ECO:0000256" key="2">
    <source>
        <dbReference type="ARBA" id="ARBA00022737"/>
    </source>
</evidence>
<dbReference type="SUPFAM" id="SSF52047">
    <property type="entry name" value="RNI-like"/>
    <property type="match status" value="1"/>
</dbReference>
<dbReference type="InterPro" id="IPR032675">
    <property type="entry name" value="LRR_dom_sf"/>
</dbReference>
<keyword evidence="5" id="KW-1185">Reference proteome</keyword>
<dbReference type="Pfam" id="PF12799">
    <property type="entry name" value="LRR_4"/>
    <property type="match status" value="1"/>
</dbReference>
<dbReference type="Proteomes" id="UP000789396">
    <property type="component" value="Unassembled WGS sequence"/>
</dbReference>
<dbReference type="SMART" id="SM00367">
    <property type="entry name" value="LRR_CC"/>
    <property type="match status" value="3"/>
</dbReference>
<name>A0A9N9P5G8_9GLOM</name>
<dbReference type="Gene3D" id="3.80.10.10">
    <property type="entry name" value="Ribonuclease Inhibitor"/>
    <property type="match status" value="1"/>
</dbReference>
<dbReference type="InterPro" id="IPR025875">
    <property type="entry name" value="Leu-rich_rpt_4"/>
</dbReference>
<evidence type="ECO:0000313" key="4">
    <source>
        <dbReference type="EMBL" id="CAG8792529.1"/>
    </source>
</evidence>
<evidence type="ECO:0000256" key="1">
    <source>
        <dbReference type="ARBA" id="ARBA00022614"/>
    </source>
</evidence>
<dbReference type="EMBL" id="CAJVPZ010062781">
    <property type="protein sequence ID" value="CAG8792529.1"/>
    <property type="molecule type" value="Genomic_DNA"/>
</dbReference>
<dbReference type="AlphaFoldDB" id="A0A9N9P5G8"/>
<keyword evidence="2" id="KW-0677">Repeat</keyword>
<sequence length="208" mass="23069">IIRASPNLRYLEIGHNDIGDESSICNVIRSCPKLQHLNLSFCEISNVTIKEIARSCLSLKFLDLEECKNISKKNVGQLNPNIHIENFDKNYYCSDSESSSSEPESEFESSSSESEDGVIYYNNISPPMIIDSSDSPNDFISTFSDFLSSAFPRHGGGSQDRVEIAPLNLPIYRSDVCKANGMPLASFYIIKQISIYGSLVALYGARMG</sequence>
<feature type="non-terminal residue" evidence="4">
    <location>
        <position position="208"/>
    </location>
</feature>
<organism evidence="4 5">
    <name type="scientific">Racocetra fulgida</name>
    <dbReference type="NCBI Taxonomy" id="60492"/>
    <lineage>
        <taxon>Eukaryota</taxon>
        <taxon>Fungi</taxon>
        <taxon>Fungi incertae sedis</taxon>
        <taxon>Mucoromycota</taxon>
        <taxon>Glomeromycotina</taxon>
        <taxon>Glomeromycetes</taxon>
        <taxon>Diversisporales</taxon>
        <taxon>Gigasporaceae</taxon>
        <taxon>Racocetra</taxon>
    </lineage>
</organism>
<feature type="non-terminal residue" evidence="4">
    <location>
        <position position="1"/>
    </location>
</feature>
<feature type="region of interest" description="Disordered" evidence="3">
    <location>
        <begin position="94"/>
        <end position="114"/>
    </location>
</feature>
<keyword evidence="1" id="KW-0433">Leucine-rich repeat</keyword>
<feature type="compositionally biased region" description="Low complexity" evidence="3">
    <location>
        <begin position="94"/>
        <end position="112"/>
    </location>
</feature>
<accession>A0A9N9P5G8</accession>
<gene>
    <name evidence="4" type="ORF">RFULGI_LOCUS16886</name>
</gene>
<comment type="caution">
    <text evidence="4">The sequence shown here is derived from an EMBL/GenBank/DDBJ whole genome shotgun (WGS) entry which is preliminary data.</text>
</comment>
<dbReference type="OrthoDB" id="550575at2759"/>
<proteinExistence type="predicted"/>
<reference evidence="4" key="1">
    <citation type="submission" date="2021-06" db="EMBL/GenBank/DDBJ databases">
        <authorList>
            <person name="Kallberg Y."/>
            <person name="Tangrot J."/>
            <person name="Rosling A."/>
        </authorList>
    </citation>
    <scope>NUCLEOTIDE SEQUENCE</scope>
    <source>
        <strain evidence="4">IN212</strain>
    </source>
</reference>
<dbReference type="InterPro" id="IPR006553">
    <property type="entry name" value="Leu-rich_rpt_Cys-con_subtyp"/>
</dbReference>